<gene>
    <name evidence="3" type="ORF">R6G74_02915</name>
    <name evidence="4" type="ORF">R6P33_05270</name>
</gene>
<evidence type="ECO:0000313" key="4">
    <source>
        <dbReference type="EMBL" id="MDY5146434.1"/>
    </source>
</evidence>
<accession>A0AAW9HII0</accession>
<dbReference type="AlphaFoldDB" id="A0AAW9HII0"/>
<dbReference type="RefSeq" id="WP_087070299.1">
    <property type="nucleotide sequence ID" value="NZ_CAUPFC010000005.1"/>
</dbReference>
<keyword evidence="2" id="KW-0472">Membrane</keyword>
<dbReference type="EMBL" id="JAWNFY010000012">
    <property type="protein sequence ID" value="MDY5146434.1"/>
    <property type="molecule type" value="Genomic_DNA"/>
</dbReference>
<proteinExistence type="predicted"/>
<feature type="transmembrane region" description="Helical" evidence="2">
    <location>
        <begin position="96"/>
        <end position="118"/>
    </location>
</feature>
<name>A0AAW9HII0_9ACTO</name>
<dbReference type="GeneID" id="92812963"/>
<protein>
    <submittedName>
        <fullName evidence="3">TadE family type IV pilus minor pilin</fullName>
    </submittedName>
</protein>
<evidence type="ECO:0000313" key="3">
    <source>
        <dbReference type="EMBL" id="MDY5140271.1"/>
    </source>
</evidence>
<evidence type="ECO:0000313" key="5">
    <source>
        <dbReference type="Proteomes" id="UP001284901"/>
    </source>
</evidence>
<sequence length="197" mass="21354">MIPKQSPEQCQEFPSLPRGTDGEGALLAGPLAQPVRRSRERRRLCAQCHEVIEARGHIAIPCACRRREIRSRKLSRILRRPYGVENREAGMVTVEVALGIVSVLIIVLLALGALSAGAQYISLRSASHDIAVLAARGESEESLRARELPPRAKLHLQRAEDHVNVVVRAQAAGPLRALGITMEASTSVDLEPGVLGT</sequence>
<evidence type="ECO:0000313" key="6">
    <source>
        <dbReference type="Proteomes" id="UP001288320"/>
    </source>
</evidence>
<dbReference type="NCBIfam" id="NF041390">
    <property type="entry name" value="TadE_Rv3655c"/>
    <property type="match status" value="1"/>
</dbReference>
<keyword evidence="5" id="KW-1185">Reference proteome</keyword>
<comment type="caution">
    <text evidence="3">The sequence shown here is derived from an EMBL/GenBank/DDBJ whole genome shotgun (WGS) entry which is preliminary data.</text>
</comment>
<keyword evidence="2" id="KW-1133">Transmembrane helix</keyword>
<dbReference type="Proteomes" id="UP001288320">
    <property type="component" value="Unassembled WGS sequence"/>
</dbReference>
<feature type="region of interest" description="Disordered" evidence="1">
    <location>
        <begin position="1"/>
        <end position="24"/>
    </location>
</feature>
<reference evidence="3 5" key="1">
    <citation type="submission" date="2023-10" db="EMBL/GenBank/DDBJ databases">
        <title>Whole Genome based description of the genera Actinobaculum and Actinotignum reveals a complex phylogenetic relationship within the species included in the genus Actinotignum.</title>
        <authorList>
            <person name="Jensen C.S."/>
            <person name="Dargis R."/>
            <person name="Kemp M."/>
            <person name="Christensen J.J."/>
        </authorList>
    </citation>
    <scope>NUCLEOTIDE SEQUENCE</scope>
    <source>
        <strain evidence="4 5">SLA_B089</strain>
        <strain evidence="3">SLA_B245</strain>
    </source>
</reference>
<dbReference type="Proteomes" id="UP001284901">
    <property type="component" value="Unassembled WGS sequence"/>
</dbReference>
<evidence type="ECO:0000256" key="2">
    <source>
        <dbReference type="SAM" id="Phobius"/>
    </source>
</evidence>
<dbReference type="InterPro" id="IPR049790">
    <property type="entry name" value="Rv3655c/TadE"/>
</dbReference>
<organism evidence="3 6">
    <name type="scientific">Actinotignum timonense</name>
    <dbReference type="NCBI Taxonomy" id="1870995"/>
    <lineage>
        <taxon>Bacteria</taxon>
        <taxon>Bacillati</taxon>
        <taxon>Actinomycetota</taxon>
        <taxon>Actinomycetes</taxon>
        <taxon>Actinomycetales</taxon>
        <taxon>Actinomycetaceae</taxon>
        <taxon>Actinotignum</taxon>
    </lineage>
</organism>
<evidence type="ECO:0000256" key="1">
    <source>
        <dbReference type="SAM" id="MobiDB-lite"/>
    </source>
</evidence>
<keyword evidence="2" id="KW-0812">Transmembrane</keyword>
<dbReference type="EMBL" id="JAWNFV010000004">
    <property type="protein sequence ID" value="MDY5140271.1"/>
    <property type="molecule type" value="Genomic_DNA"/>
</dbReference>